<evidence type="ECO:0000313" key="1">
    <source>
        <dbReference type="EMBL" id="KAJ0404307.1"/>
    </source>
</evidence>
<name>A0AAD5QAJ1_PYTIN</name>
<dbReference type="SUPFAM" id="SSF52799">
    <property type="entry name" value="(Phosphotyrosine protein) phosphatases II"/>
    <property type="match status" value="1"/>
</dbReference>
<proteinExistence type="predicted"/>
<dbReference type="AlphaFoldDB" id="A0AAD5QAJ1"/>
<dbReference type="InterPro" id="IPR029021">
    <property type="entry name" value="Prot-tyrosine_phosphatase-like"/>
</dbReference>
<dbReference type="Gene3D" id="3.90.190.10">
    <property type="entry name" value="Protein tyrosine phosphatase superfamily"/>
    <property type="match status" value="1"/>
</dbReference>
<organism evidence="1 2">
    <name type="scientific">Pythium insidiosum</name>
    <name type="common">Pythiosis disease agent</name>
    <dbReference type="NCBI Taxonomy" id="114742"/>
    <lineage>
        <taxon>Eukaryota</taxon>
        <taxon>Sar</taxon>
        <taxon>Stramenopiles</taxon>
        <taxon>Oomycota</taxon>
        <taxon>Peronosporomycetes</taxon>
        <taxon>Pythiales</taxon>
        <taxon>Pythiaceae</taxon>
        <taxon>Pythium</taxon>
    </lineage>
</organism>
<dbReference type="Proteomes" id="UP001209570">
    <property type="component" value="Unassembled WGS sequence"/>
</dbReference>
<evidence type="ECO:0000313" key="2">
    <source>
        <dbReference type="Proteomes" id="UP001209570"/>
    </source>
</evidence>
<reference evidence="1" key="1">
    <citation type="submission" date="2021-12" db="EMBL/GenBank/DDBJ databases">
        <title>Prjna785345.</title>
        <authorList>
            <person name="Rujirawat T."/>
            <person name="Krajaejun T."/>
        </authorList>
    </citation>
    <scope>NUCLEOTIDE SEQUENCE</scope>
    <source>
        <strain evidence="1">Pi057C3</strain>
    </source>
</reference>
<sequence length="167" mass="18580">MNSPVKPREWEKSLTVKCRLCGGAKCKRCSESAALAKSDSPITGLHADWVAGCILGMMRPSSRIIREHHIIQQFHKYGASRIVAVFNLTIPGEHPYCGDGLVASGFPYDPETDLMAERIRFYNFGWEDMTTPTLPLMLDIVKVMASILEQGHNRCTVMQVTAAQGLR</sequence>
<gene>
    <name evidence="1" type="ORF">P43SY_003220</name>
</gene>
<accession>A0AAD5QAJ1</accession>
<keyword evidence="2" id="KW-1185">Reference proteome</keyword>
<dbReference type="EMBL" id="JAKCXM010000065">
    <property type="protein sequence ID" value="KAJ0404307.1"/>
    <property type="molecule type" value="Genomic_DNA"/>
</dbReference>
<protein>
    <submittedName>
        <fullName evidence="1">Uncharacterized protein</fullName>
    </submittedName>
</protein>
<comment type="caution">
    <text evidence="1">The sequence shown here is derived from an EMBL/GenBank/DDBJ whole genome shotgun (WGS) entry which is preliminary data.</text>
</comment>